<feature type="region of interest" description="Disordered" evidence="2">
    <location>
        <begin position="366"/>
        <end position="415"/>
    </location>
</feature>
<dbReference type="InterPro" id="IPR039584">
    <property type="entry name" value="HSF2BP"/>
</dbReference>
<feature type="coiled-coil region" evidence="1">
    <location>
        <begin position="53"/>
        <end position="130"/>
    </location>
</feature>
<name>A0A6J1SKR7_FRAOC</name>
<sequence length="415" mass="44711">MRVDEMAEVDNVENTPLSDVVECLDEASRCLSIVGANLAGLLEDLNTAPECLASLQQHDLGRLENEVRSLNRNLEDALEDAAVAARVPPRPQAPQAPPLRAGMAERCAEVEELRAKVQALQREHDKSAALLATAQADAACLRSQITHQSAFCASLGSVLGNLLWKASRVPPVVDLLLSGNKATDFLCIVSGTLESFLETFNTEMPGQSSDESQFIMAMGGIVTNMAAAPAGRQFLVGDPNGRELLQQIVRVLPVIPTPSGNCLKRLLLMALYNVSINQSGLSLLQDDGGGAIFTVAKDCLKPESTNELRIMALRLLHSLTCDIKNPALVAQVPKQLISDLAASDDPQLQTLALDVNENLVKAQERLGQMPNKNGSTNKTPGIITKSPNSQFESDNLENRHNTVQPTTAWRLPSHP</sequence>
<evidence type="ECO:0000313" key="4">
    <source>
        <dbReference type="RefSeq" id="XP_026279915.1"/>
    </source>
</evidence>
<dbReference type="InterPro" id="IPR016024">
    <property type="entry name" value="ARM-type_fold"/>
</dbReference>
<keyword evidence="1" id="KW-0175">Coiled coil</keyword>
<dbReference type="SUPFAM" id="SSF48371">
    <property type="entry name" value="ARM repeat"/>
    <property type="match status" value="1"/>
</dbReference>
<dbReference type="PANTHER" id="PTHR15434:SF2">
    <property type="entry name" value="HEAT SHOCK FACTOR 2-BINDING PROTEIN"/>
    <property type="match status" value="1"/>
</dbReference>
<evidence type="ECO:0000256" key="1">
    <source>
        <dbReference type="SAM" id="Coils"/>
    </source>
</evidence>
<evidence type="ECO:0000256" key="2">
    <source>
        <dbReference type="SAM" id="MobiDB-lite"/>
    </source>
</evidence>
<dbReference type="OrthoDB" id="10065854at2759"/>
<keyword evidence="3" id="KW-1185">Reference proteome</keyword>
<protein>
    <submittedName>
        <fullName evidence="4">Heat shock factor 2-binding protein-like</fullName>
    </submittedName>
</protein>
<organism evidence="3 4">
    <name type="scientific">Frankliniella occidentalis</name>
    <name type="common">Western flower thrips</name>
    <name type="synonym">Euthrips occidentalis</name>
    <dbReference type="NCBI Taxonomy" id="133901"/>
    <lineage>
        <taxon>Eukaryota</taxon>
        <taxon>Metazoa</taxon>
        <taxon>Ecdysozoa</taxon>
        <taxon>Arthropoda</taxon>
        <taxon>Hexapoda</taxon>
        <taxon>Insecta</taxon>
        <taxon>Pterygota</taxon>
        <taxon>Neoptera</taxon>
        <taxon>Paraneoptera</taxon>
        <taxon>Thysanoptera</taxon>
        <taxon>Terebrantia</taxon>
        <taxon>Thripoidea</taxon>
        <taxon>Thripidae</taxon>
        <taxon>Frankliniella</taxon>
    </lineage>
</organism>
<dbReference type="KEGG" id="foc:113207522"/>
<proteinExistence type="predicted"/>
<dbReference type="Proteomes" id="UP000504606">
    <property type="component" value="Unplaced"/>
</dbReference>
<evidence type="ECO:0000313" key="3">
    <source>
        <dbReference type="Proteomes" id="UP000504606"/>
    </source>
</evidence>
<gene>
    <name evidence="4" type="primary">LOC113207522</name>
</gene>
<dbReference type="GeneID" id="113207522"/>
<dbReference type="RefSeq" id="XP_026279915.1">
    <property type="nucleotide sequence ID" value="XM_026424130.2"/>
</dbReference>
<dbReference type="AlphaFoldDB" id="A0A6J1SKR7"/>
<accession>A0A6J1SKR7</accession>
<feature type="compositionally biased region" description="Polar residues" evidence="2">
    <location>
        <begin position="370"/>
        <end position="393"/>
    </location>
</feature>
<dbReference type="GO" id="GO:0005829">
    <property type="term" value="C:cytosol"/>
    <property type="evidence" value="ECO:0007669"/>
    <property type="project" value="TreeGrafter"/>
</dbReference>
<dbReference type="PANTHER" id="PTHR15434">
    <property type="entry name" value="HEAT SHOCK FACTOR 2-BINDING PROTEIN"/>
    <property type="match status" value="1"/>
</dbReference>
<reference evidence="4" key="1">
    <citation type="submission" date="2025-08" db="UniProtKB">
        <authorList>
            <consortium name="RefSeq"/>
        </authorList>
    </citation>
    <scope>IDENTIFICATION</scope>
    <source>
        <tissue evidence="4">Whole organism</tissue>
    </source>
</reference>